<dbReference type="Pfam" id="PF12420">
    <property type="entry name" value="DUF3671"/>
    <property type="match status" value="1"/>
</dbReference>
<organism evidence="2">
    <name type="scientific">Plasmodium vivax</name>
    <name type="common">malaria parasite P. vivax</name>
    <dbReference type="NCBI Taxonomy" id="5855"/>
    <lineage>
        <taxon>Eukaryota</taxon>
        <taxon>Sar</taxon>
        <taxon>Alveolata</taxon>
        <taxon>Apicomplexa</taxon>
        <taxon>Aconoidasida</taxon>
        <taxon>Haemosporida</taxon>
        <taxon>Plasmodiidae</taxon>
        <taxon>Plasmodium</taxon>
        <taxon>Plasmodium (Plasmodium)</taxon>
    </lineage>
</organism>
<protein>
    <recommendedName>
        <fullName evidence="3">Variable surface protein Vir35</fullName>
    </recommendedName>
</protein>
<reference evidence="2" key="1">
    <citation type="submission" date="2016-07" db="EMBL/GenBank/DDBJ databases">
        <authorList>
            <consortium name="Pathogen Informatics"/>
        </authorList>
    </citation>
    <scope>NUCLEOTIDE SEQUENCE</scope>
</reference>
<feature type="transmembrane region" description="Helical" evidence="1">
    <location>
        <begin position="240"/>
        <end position="258"/>
    </location>
</feature>
<dbReference type="VEuPathDB" id="PlasmoDB:PVP01_0003180"/>
<feature type="transmembrane region" description="Helical" evidence="1">
    <location>
        <begin position="15"/>
        <end position="33"/>
    </location>
</feature>
<gene>
    <name evidence="2" type="ORF">PVP01_0003180</name>
</gene>
<accession>A0A565A471</accession>
<keyword evidence="1" id="KW-0472">Membrane</keyword>
<proteinExistence type="predicted"/>
<keyword evidence="1" id="KW-1133">Transmembrane helix</keyword>
<sequence length="274" mass="32187">MGILWHYNITENMKFIFILKFFTLSLLTWICYLKSDKLIFGRHLENEYKLQGISEESINRILAKYEIQEELKYPRTSSNLSNNTMNKNAQNVLVGRSTCGLIGKKEVNDLDEYMKGCKRRYSKKNVLGKLDCYCEKKLFDKMDDIYNIVSKLQNDKKKLKKKLYNIYGTRFIIIALVPLLGLIIPFLFSKYSPLKDYCDMDCTKSEHKITSSNNVHNDSKYPRFLISENALKTIYTVNNVFLGVIYFGVLLLFLYVLIKYIKYEKLRVGKVRGK</sequence>
<dbReference type="InterPro" id="IPR022139">
    <property type="entry name" value="Fam-L/Fam-M-like_plasmodium"/>
</dbReference>
<dbReference type="VEuPathDB" id="PlasmoDB:PVPAM_110070300"/>
<dbReference type="AlphaFoldDB" id="A0A565A471"/>
<feature type="transmembrane region" description="Helical" evidence="1">
    <location>
        <begin position="167"/>
        <end position="188"/>
    </location>
</feature>
<dbReference type="Proteomes" id="UP000220605">
    <property type="component" value="Unassembled WGS sequence"/>
</dbReference>
<dbReference type="EMBL" id="FLZR02000007">
    <property type="protein sequence ID" value="VUZ99603.1"/>
    <property type="molecule type" value="Genomic_DNA"/>
</dbReference>
<keyword evidence="1" id="KW-0812">Transmembrane</keyword>
<evidence type="ECO:0008006" key="3">
    <source>
        <dbReference type="Google" id="ProtNLM"/>
    </source>
</evidence>
<dbReference type="OrthoDB" id="389387at2759"/>
<evidence type="ECO:0000313" key="2">
    <source>
        <dbReference type="EMBL" id="VUZ99603.1"/>
    </source>
</evidence>
<name>A0A565A471_PLAVI</name>
<evidence type="ECO:0000256" key="1">
    <source>
        <dbReference type="SAM" id="Phobius"/>
    </source>
</evidence>